<name>A0ABS0B7C8_9GAMM</name>
<reference evidence="1 2" key="1">
    <citation type="submission" date="2020-11" db="EMBL/GenBank/DDBJ databases">
        <title>Draft Genome Sequence and Secondary Metabolite Biosynthetic Potential of the Lysobacter niastensis Type strain DSM 18481.</title>
        <authorList>
            <person name="Turrini P."/>
            <person name="Artuso I."/>
            <person name="Tescari M."/>
            <person name="Lugli G.A."/>
            <person name="Frangipani E."/>
            <person name="Ventura M."/>
            <person name="Visca P."/>
        </authorList>
    </citation>
    <scope>NUCLEOTIDE SEQUENCE [LARGE SCALE GENOMIC DNA]</scope>
    <source>
        <strain evidence="1 2">DSM 18481</strain>
    </source>
</reference>
<dbReference type="RefSeq" id="WP_194931405.1">
    <property type="nucleotide sequence ID" value="NZ_JADLZT010000006.1"/>
</dbReference>
<dbReference type="Proteomes" id="UP001429984">
    <property type="component" value="Unassembled WGS sequence"/>
</dbReference>
<sequence length="166" mass="19251">MKPKPRIPLKQLRQHQDRYSEYTDSEFDHLRGVAHLTPAQLYEICRWKSKRRPELALGNSKELVKEITAFAFSAKREESRIGALTLLDGVSFPTASVILHFCVSRSYPILDFRALWSLGIEKPAAYSARFWIEYVACCRNMAMDNGLSVRSLDKALWQYSREHQKT</sequence>
<protein>
    <submittedName>
        <fullName evidence="1">Uncharacterized protein</fullName>
    </submittedName>
</protein>
<gene>
    <name evidence="1" type="ORF">IU514_12355</name>
</gene>
<accession>A0ABS0B7C8</accession>
<evidence type="ECO:0000313" key="2">
    <source>
        <dbReference type="Proteomes" id="UP001429984"/>
    </source>
</evidence>
<comment type="caution">
    <text evidence="1">The sequence shown here is derived from an EMBL/GenBank/DDBJ whole genome shotgun (WGS) entry which is preliminary data.</text>
</comment>
<proteinExistence type="predicted"/>
<dbReference type="EMBL" id="JADLZT010000006">
    <property type="protein sequence ID" value="MBF6024818.1"/>
    <property type="molecule type" value="Genomic_DNA"/>
</dbReference>
<organism evidence="1 2">
    <name type="scientific">Lysobacter niastensis</name>
    <dbReference type="NCBI Taxonomy" id="380629"/>
    <lineage>
        <taxon>Bacteria</taxon>
        <taxon>Pseudomonadati</taxon>
        <taxon>Pseudomonadota</taxon>
        <taxon>Gammaproteobacteria</taxon>
        <taxon>Lysobacterales</taxon>
        <taxon>Lysobacteraceae</taxon>
        <taxon>Lysobacter</taxon>
    </lineage>
</organism>
<evidence type="ECO:0000313" key="1">
    <source>
        <dbReference type="EMBL" id="MBF6024818.1"/>
    </source>
</evidence>
<keyword evidence="2" id="KW-1185">Reference proteome</keyword>